<comment type="caution">
    <text evidence="3">The sequence shown here is derived from an EMBL/GenBank/DDBJ whole genome shotgun (WGS) entry which is preliminary data.</text>
</comment>
<gene>
    <name evidence="2" type="ORF">ESZ26_08775</name>
    <name evidence="3" type="ORF">ESZ27_06655</name>
</gene>
<proteinExistence type="predicted"/>
<dbReference type="Proteomes" id="UP000321525">
    <property type="component" value="Unassembled WGS sequence"/>
</dbReference>
<dbReference type="Proteomes" id="UP000321917">
    <property type="component" value="Unassembled WGS sequence"/>
</dbReference>
<dbReference type="AlphaFoldDB" id="A0A5C6QJ86"/>
<dbReference type="RefSeq" id="WP_146799369.1">
    <property type="nucleotide sequence ID" value="NZ_VOLP01000011.1"/>
</dbReference>
<evidence type="ECO:0008006" key="6">
    <source>
        <dbReference type="Google" id="ProtNLM"/>
    </source>
</evidence>
<keyword evidence="1" id="KW-0732">Signal</keyword>
<dbReference type="OrthoDB" id="7031514at2"/>
<keyword evidence="4" id="KW-1185">Reference proteome</keyword>
<organism evidence="3 5">
    <name type="scientific">Colwellia hornerae</name>
    <dbReference type="NCBI Taxonomy" id="89402"/>
    <lineage>
        <taxon>Bacteria</taxon>
        <taxon>Pseudomonadati</taxon>
        <taxon>Pseudomonadota</taxon>
        <taxon>Gammaproteobacteria</taxon>
        <taxon>Alteromonadales</taxon>
        <taxon>Colwelliaceae</taxon>
        <taxon>Colwellia</taxon>
    </lineage>
</organism>
<feature type="chain" id="PRO_5023131027" description="Lipoprotein" evidence="1">
    <location>
        <begin position="24"/>
        <end position="240"/>
    </location>
</feature>
<protein>
    <recommendedName>
        <fullName evidence="6">Lipoprotein</fullName>
    </recommendedName>
</protein>
<evidence type="ECO:0000313" key="5">
    <source>
        <dbReference type="Proteomes" id="UP000321917"/>
    </source>
</evidence>
<dbReference type="EMBL" id="VOLR01000010">
    <property type="protein sequence ID" value="TWX60193.1"/>
    <property type="molecule type" value="Genomic_DNA"/>
</dbReference>
<dbReference type="PROSITE" id="PS51257">
    <property type="entry name" value="PROKAR_LIPOPROTEIN"/>
    <property type="match status" value="1"/>
</dbReference>
<sequence>MSRMKKSFLPVICWVASSVIMSACSSLPVYQNLSSDAVVVNAKKNSPELAQEFMVDIGDNLLTKVSGSYLEYKTQSVSLLTKIKFIYDEQPGLGKGKTTLLGMSTTGGNAACFNDAEYGDSLVKFCLFDEDKDGYFERGTFTGDESASLNIPYNIFSDNSKKPEKGYFRKTLSYKGLSNGKINFNYSEYSGNMVKATFSQEFSIENKPGAHILFNFKGAEIKIKQATLLNVSYEVMQHFN</sequence>
<evidence type="ECO:0000256" key="1">
    <source>
        <dbReference type="SAM" id="SignalP"/>
    </source>
</evidence>
<evidence type="ECO:0000313" key="3">
    <source>
        <dbReference type="EMBL" id="TWX69014.1"/>
    </source>
</evidence>
<evidence type="ECO:0000313" key="4">
    <source>
        <dbReference type="Proteomes" id="UP000321525"/>
    </source>
</evidence>
<feature type="signal peptide" evidence="1">
    <location>
        <begin position="1"/>
        <end position="23"/>
    </location>
</feature>
<reference evidence="3 5" key="1">
    <citation type="submission" date="2019-07" db="EMBL/GenBank/DDBJ databases">
        <title>Genomes of sea-ice associated Colwellia species.</title>
        <authorList>
            <person name="Bowman J.P."/>
        </authorList>
    </citation>
    <scope>NUCLEOTIDE SEQUENCE [LARGE SCALE GENOMIC DNA]</scope>
    <source>
        <strain evidence="2 4">ACAM 607</strain>
        <strain evidence="3 5">IC036</strain>
    </source>
</reference>
<name>A0A5C6QJ86_9GAMM</name>
<dbReference type="EMBL" id="VOLQ01000009">
    <property type="protein sequence ID" value="TWX69014.1"/>
    <property type="molecule type" value="Genomic_DNA"/>
</dbReference>
<accession>A0A5C6QJ86</accession>
<evidence type="ECO:0000313" key="2">
    <source>
        <dbReference type="EMBL" id="TWX60193.1"/>
    </source>
</evidence>